<dbReference type="Gene3D" id="2.30.110.10">
    <property type="entry name" value="Electron Transport, Fmn-binding Protein, Chain A"/>
    <property type="match status" value="1"/>
</dbReference>
<comment type="caution">
    <text evidence="2">The sequence shown here is derived from an EMBL/GenBank/DDBJ whole genome shotgun (WGS) entry which is preliminary data.</text>
</comment>
<proteinExistence type="predicted"/>
<reference evidence="2" key="1">
    <citation type="submission" date="2020-08" db="EMBL/GenBank/DDBJ databases">
        <title>Sulfitobacter aestuariivivens sp. nov., isolated from a tidal flat.</title>
        <authorList>
            <person name="Park S."/>
            <person name="Yoon J.-H."/>
        </authorList>
    </citation>
    <scope>NUCLEOTIDE SEQUENCE</scope>
    <source>
        <strain evidence="2">TSTF-M16</strain>
    </source>
</reference>
<protein>
    <submittedName>
        <fullName evidence="2">Pyridoxamine 5'-phosphate oxidase family protein</fullName>
    </submittedName>
</protein>
<dbReference type="PANTHER" id="PTHR42815:SF2">
    <property type="entry name" value="FAD-BINDING, PUTATIVE (AFU_ORTHOLOGUE AFUA_6G07600)-RELATED"/>
    <property type="match status" value="1"/>
</dbReference>
<dbReference type="PANTHER" id="PTHR42815">
    <property type="entry name" value="FAD-BINDING, PUTATIVE (AFU_ORTHOLOGUE AFUA_6G07600)-RELATED"/>
    <property type="match status" value="1"/>
</dbReference>
<keyword evidence="3" id="KW-1185">Reference proteome</keyword>
<feature type="domain" description="Pyridoxamine 5'-phosphate oxidase N-terminal" evidence="1">
    <location>
        <begin position="38"/>
        <end position="154"/>
    </location>
</feature>
<organism evidence="2 3">
    <name type="scientific">Sulfitobacter aestuariivivens</name>
    <dbReference type="NCBI Taxonomy" id="2766981"/>
    <lineage>
        <taxon>Bacteria</taxon>
        <taxon>Pseudomonadati</taxon>
        <taxon>Pseudomonadota</taxon>
        <taxon>Alphaproteobacteria</taxon>
        <taxon>Rhodobacterales</taxon>
        <taxon>Roseobacteraceae</taxon>
        <taxon>Sulfitobacter</taxon>
    </lineage>
</organism>
<dbReference type="InterPro" id="IPR011576">
    <property type="entry name" value="Pyridox_Oxase_N"/>
</dbReference>
<dbReference type="AlphaFoldDB" id="A0A927D4L9"/>
<dbReference type="Proteomes" id="UP000635142">
    <property type="component" value="Unassembled WGS sequence"/>
</dbReference>
<evidence type="ECO:0000313" key="3">
    <source>
        <dbReference type="Proteomes" id="UP000635142"/>
    </source>
</evidence>
<evidence type="ECO:0000313" key="2">
    <source>
        <dbReference type="EMBL" id="MBD3665085.1"/>
    </source>
</evidence>
<name>A0A927D4L9_9RHOB</name>
<dbReference type="SUPFAM" id="SSF50475">
    <property type="entry name" value="FMN-binding split barrel"/>
    <property type="match status" value="1"/>
</dbReference>
<sequence length="208" mass="23256">MKFEEEIHDLGRLRELLPFSESAPAALKVSDRLNEIGRRFIGLSPFIIIATKDKNGLMDVTPKGDPAGFVKVLDNKTLAIPERLGNNRVDGFCNILTDPNVALIFIVPDHNFTLRIAGKGRIVRDGALCSKMAVNGKEPELALVVDIEEAFMHCSKSLIRSGIWRGETWPERGTAPRLADWQVTVVDDGRTVDEVFAKQDHDEKTRMY</sequence>
<dbReference type="InterPro" id="IPR012349">
    <property type="entry name" value="Split_barrel_FMN-bd"/>
</dbReference>
<accession>A0A927D4L9</accession>
<dbReference type="InterPro" id="IPR024029">
    <property type="entry name" value="Pyridox_Oxase_FMN-dep"/>
</dbReference>
<evidence type="ECO:0000259" key="1">
    <source>
        <dbReference type="Pfam" id="PF01243"/>
    </source>
</evidence>
<dbReference type="Pfam" id="PF01243">
    <property type="entry name" value="PNPOx_N"/>
    <property type="match status" value="1"/>
</dbReference>
<gene>
    <name evidence="2" type="ORF">H9Q16_14220</name>
</gene>
<dbReference type="RefSeq" id="WP_191076081.1">
    <property type="nucleotide sequence ID" value="NZ_JACTAG010000002.1"/>
</dbReference>
<dbReference type="NCBIfam" id="TIGR04025">
    <property type="entry name" value="PPOX_FMN_DR2398"/>
    <property type="match status" value="1"/>
</dbReference>
<dbReference type="EMBL" id="JACTAG010000002">
    <property type="protein sequence ID" value="MBD3665085.1"/>
    <property type="molecule type" value="Genomic_DNA"/>
</dbReference>